<dbReference type="GO" id="GO:0015297">
    <property type="term" value="F:antiporter activity"/>
    <property type="evidence" value="ECO:0007669"/>
    <property type="project" value="InterPro"/>
</dbReference>
<evidence type="ECO:0000313" key="8">
    <source>
        <dbReference type="Proteomes" id="UP000002037"/>
    </source>
</evidence>
<feature type="transmembrane region" description="Helical" evidence="6">
    <location>
        <begin position="112"/>
        <end position="134"/>
    </location>
</feature>
<dbReference type="NCBIfam" id="TIGR00797">
    <property type="entry name" value="matE"/>
    <property type="match status" value="1"/>
</dbReference>
<dbReference type="eggNOG" id="KOG1347">
    <property type="taxonomic scope" value="Eukaryota"/>
</dbReference>
<evidence type="ECO:0000256" key="6">
    <source>
        <dbReference type="SAM" id="Phobius"/>
    </source>
</evidence>
<dbReference type="InterPro" id="IPR002528">
    <property type="entry name" value="MATE_fam"/>
</dbReference>
<gene>
    <name evidence="7" type="ORF">CTRG_04387</name>
</gene>
<dbReference type="OrthoDB" id="2126698at2759"/>
<feature type="transmembrane region" description="Helical" evidence="6">
    <location>
        <begin position="492"/>
        <end position="511"/>
    </location>
</feature>
<organism evidence="7 8">
    <name type="scientific">Candida tropicalis (strain ATCC MYA-3404 / T1)</name>
    <name type="common">Yeast</name>
    <dbReference type="NCBI Taxonomy" id="294747"/>
    <lineage>
        <taxon>Eukaryota</taxon>
        <taxon>Fungi</taxon>
        <taxon>Dikarya</taxon>
        <taxon>Ascomycota</taxon>
        <taxon>Saccharomycotina</taxon>
        <taxon>Pichiomycetes</taxon>
        <taxon>Debaryomycetaceae</taxon>
        <taxon>Candida/Lodderomyces clade</taxon>
        <taxon>Candida</taxon>
    </lineage>
</organism>
<dbReference type="Proteomes" id="UP000002037">
    <property type="component" value="Unassembled WGS sequence"/>
</dbReference>
<comment type="subcellular location">
    <subcellularLocation>
        <location evidence="1">Membrane</location>
        <topology evidence="1">Multi-pass membrane protein</topology>
    </subcellularLocation>
</comment>
<dbReference type="GO" id="GO:0016020">
    <property type="term" value="C:membrane"/>
    <property type="evidence" value="ECO:0007669"/>
    <property type="project" value="UniProtKB-SubCell"/>
</dbReference>
<comment type="similarity">
    <text evidence="2">Belongs to the multi antimicrobial extrusion (MATE) (TC 2.A.66.1) family.</text>
</comment>
<feature type="transmembrane region" description="Helical" evidence="6">
    <location>
        <begin position="419"/>
        <end position="439"/>
    </location>
</feature>
<keyword evidence="4 6" id="KW-1133">Transmembrane helix</keyword>
<feature type="transmembrane region" description="Helical" evidence="6">
    <location>
        <begin position="287"/>
        <end position="315"/>
    </location>
</feature>
<dbReference type="InterPro" id="IPR045069">
    <property type="entry name" value="MATE_euk"/>
</dbReference>
<dbReference type="AlphaFoldDB" id="C5ME95"/>
<feature type="transmembrane region" description="Helical" evidence="6">
    <location>
        <begin position="259"/>
        <end position="281"/>
    </location>
</feature>
<dbReference type="EMBL" id="GG692400">
    <property type="protein sequence ID" value="EER31605.1"/>
    <property type="molecule type" value="Genomic_DNA"/>
</dbReference>
<keyword evidence="8" id="KW-1185">Reference proteome</keyword>
<feature type="transmembrane region" description="Helical" evidence="6">
    <location>
        <begin position="154"/>
        <end position="175"/>
    </location>
</feature>
<evidence type="ECO:0000256" key="3">
    <source>
        <dbReference type="ARBA" id="ARBA00022692"/>
    </source>
</evidence>
<accession>C5ME95</accession>
<feature type="transmembrane region" description="Helical" evidence="6">
    <location>
        <begin position="187"/>
        <end position="210"/>
    </location>
</feature>
<dbReference type="KEGG" id="ctp:CTRG_04387"/>
<dbReference type="PANTHER" id="PTHR11206">
    <property type="entry name" value="MULTIDRUG RESISTANCE PROTEIN"/>
    <property type="match status" value="1"/>
</dbReference>
<evidence type="ECO:0000313" key="7">
    <source>
        <dbReference type="EMBL" id="EER31605.1"/>
    </source>
</evidence>
<evidence type="ECO:0000256" key="1">
    <source>
        <dbReference type="ARBA" id="ARBA00004141"/>
    </source>
</evidence>
<reference evidence="7 8" key="1">
    <citation type="journal article" date="2009" name="Nature">
        <title>Evolution of pathogenicity and sexual reproduction in eight Candida genomes.</title>
        <authorList>
            <person name="Butler G."/>
            <person name="Rasmussen M.D."/>
            <person name="Lin M.F."/>
            <person name="Santos M.A."/>
            <person name="Sakthikumar S."/>
            <person name="Munro C.A."/>
            <person name="Rheinbay E."/>
            <person name="Grabherr M."/>
            <person name="Forche A."/>
            <person name="Reedy J.L."/>
            <person name="Agrafioti I."/>
            <person name="Arnaud M.B."/>
            <person name="Bates S."/>
            <person name="Brown A.J."/>
            <person name="Brunke S."/>
            <person name="Costanzo M.C."/>
            <person name="Fitzpatrick D.A."/>
            <person name="de Groot P.W."/>
            <person name="Harris D."/>
            <person name="Hoyer L.L."/>
            <person name="Hube B."/>
            <person name="Klis F.M."/>
            <person name="Kodira C."/>
            <person name="Lennard N."/>
            <person name="Logue M.E."/>
            <person name="Martin R."/>
            <person name="Neiman A.M."/>
            <person name="Nikolaou E."/>
            <person name="Quail M.A."/>
            <person name="Quinn J."/>
            <person name="Santos M.C."/>
            <person name="Schmitzberger F.F."/>
            <person name="Sherlock G."/>
            <person name="Shah P."/>
            <person name="Silverstein K.A."/>
            <person name="Skrzypek M.S."/>
            <person name="Soll D."/>
            <person name="Staggs R."/>
            <person name="Stansfield I."/>
            <person name="Stumpf M.P."/>
            <person name="Sudbery P.E."/>
            <person name="Srikantha T."/>
            <person name="Zeng Q."/>
            <person name="Berman J."/>
            <person name="Berriman M."/>
            <person name="Heitman J."/>
            <person name="Gow N.A."/>
            <person name="Lorenz M.C."/>
            <person name="Birren B.W."/>
            <person name="Kellis M."/>
            <person name="Cuomo C.A."/>
        </authorList>
    </citation>
    <scope>NUCLEOTIDE SEQUENCE [LARGE SCALE GENOMIC DNA]</scope>
    <source>
        <strain evidence="8">ATCC MYA-3404 / T1</strain>
    </source>
</reference>
<dbReference type="CDD" id="cd13132">
    <property type="entry name" value="MATE_eukaryotic"/>
    <property type="match status" value="1"/>
</dbReference>
<feature type="transmembrane region" description="Helical" evidence="6">
    <location>
        <begin position="517"/>
        <end position="539"/>
    </location>
</feature>
<evidence type="ECO:0000256" key="2">
    <source>
        <dbReference type="ARBA" id="ARBA00010199"/>
    </source>
</evidence>
<dbReference type="GO" id="GO:0042910">
    <property type="term" value="F:xenobiotic transmembrane transporter activity"/>
    <property type="evidence" value="ECO:0007669"/>
    <property type="project" value="InterPro"/>
</dbReference>
<feature type="transmembrane region" description="Helical" evidence="6">
    <location>
        <begin position="230"/>
        <end position="247"/>
    </location>
</feature>
<dbReference type="GO" id="GO:1990961">
    <property type="term" value="P:xenobiotic detoxification by transmembrane export across the plasma membrane"/>
    <property type="evidence" value="ECO:0007669"/>
    <property type="project" value="InterPro"/>
</dbReference>
<dbReference type="STRING" id="294747.C5ME95"/>
<proteinExistence type="inferred from homology"/>
<evidence type="ECO:0000256" key="5">
    <source>
        <dbReference type="ARBA" id="ARBA00023136"/>
    </source>
</evidence>
<evidence type="ECO:0000256" key="4">
    <source>
        <dbReference type="ARBA" id="ARBA00022989"/>
    </source>
</evidence>
<sequence>MSDTNERTSLLNPSISRNEDIDENEIISYVQHRRQSIAASTISNENFPKSFNFQHHNQHQSTILDGNTLGRTISNISTRSHNTIQEIISNQQNLPPEPKTTIYSEFIKISQFSIPLIITFLLQYSLTVASVFSVGKLGSNELAAISLSSMTANISGYAIIQGVSTCLDTLCAQSFGKKDFNSVGIHFIRCTYLLLLLFIPMAILWIWGSYPLLIKIIGNDEDNEKMCQLASQYLKILSLGIPGFIIFENGKHFLQSQGIFHASTIVLCICAPLNGLLNYLLVWDKSIGLGFIGAPISVVITNWIMCLSLLGYIYFINGYQCLPKTSSYFSSVFFTNWSRMINLSIPGVLMIEAEWFAFEIITFEAAKFGTFTLAAQSIISTTCVIFYQIPFALSIASGTRIAWYIGAASKKSSIITTKATIYLSILLGLFNCSILFTFRDFFVKLYTTDERVIELAKKVLIIGSIYQINDCLSCATAGILRGQGRQMIGGIMNLIGYYLLALPIAYIFAFILNYKLIGLWLGMLIALMFVSLSQLYFVINSNWDKIIQNCIEEGIIEDGNLNIEAHSMLPSMSNSLVV</sequence>
<keyword evidence="5 6" id="KW-0472">Membrane</keyword>
<dbReference type="HOGENOM" id="CLU_012893_1_2_1"/>
<dbReference type="VEuPathDB" id="FungiDB:CTRG_04387"/>
<protein>
    <submittedName>
        <fullName evidence="7">Uncharacterized protein</fullName>
    </submittedName>
</protein>
<dbReference type="RefSeq" id="XP_002550090.1">
    <property type="nucleotide sequence ID" value="XM_002550044.1"/>
</dbReference>
<keyword evidence="3 6" id="KW-0812">Transmembrane</keyword>
<name>C5ME95_CANTT</name>
<dbReference type="Pfam" id="PF01554">
    <property type="entry name" value="MatE"/>
    <property type="match status" value="2"/>
</dbReference>
<dbReference type="GeneID" id="8298619"/>